<protein>
    <recommendedName>
        <fullName evidence="10">Cytochrome P450</fullName>
    </recommendedName>
</protein>
<organism evidence="8 9">
    <name type="scientific">Cadophora malorum</name>
    <dbReference type="NCBI Taxonomy" id="108018"/>
    <lineage>
        <taxon>Eukaryota</taxon>
        <taxon>Fungi</taxon>
        <taxon>Dikarya</taxon>
        <taxon>Ascomycota</taxon>
        <taxon>Pezizomycotina</taxon>
        <taxon>Leotiomycetes</taxon>
        <taxon>Helotiales</taxon>
        <taxon>Ploettnerulaceae</taxon>
        <taxon>Cadophora</taxon>
    </lineage>
</organism>
<dbReference type="GO" id="GO:0005506">
    <property type="term" value="F:iron ion binding"/>
    <property type="evidence" value="ECO:0007669"/>
    <property type="project" value="InterPro"/>
</dbReference>
<keyword evidence="4 7" id="KW-0560">Oxidoreductase</keyword>
<keyword evidence="3 7" id="KW-0479">Metal-binding</keyword>
<reference evidence="8" key="1">
    <citation type="submission" date="2021-02" db="EMBL/GenBank/DDBJ databases">
        <title>Genome sequence Cadophora malorum strain M34.</title>
        <authorList>
            <person name="Stefanovic E."/>
            <person name="Vu D."/>
            <person name="Scully C."/>
            <person name="Dijksterhuis J."/>
            <person name="Roader J."/>
            <person name="Houbraken J."/>
        </authorList>
    </citation>
    <scope>NUCLEOTIDE SEQUENCE</scope>
    <source>
        <strain evidence="8">M34</strain>
    </source>
</reference>
<comment type="caution">
    <text evidence="8">The sequence shown here is derived from an EMBL/GenBank/DDBJ whole genome shotgun (WGS) entry which is preliminary data.</text>
</comment>
<evidence type="ECO:0000256" key="1">
    <source>
        <dbReference type="ARBA" id="ARBA00010617"/>
    </source>
</evidence>
<dbReference type="GO" id="GO:0020037">
    <property type="term" value="F:heme binding"/>
    <property type="evidence" value="ECO:0007669"/>
    <property type="project" value="InterPro"/>
</dbReference>
<dbReference type="OrthoDB" id="1470350at2759"/>
<evidence type="ECO:0000256" key="5">
    <source>
        <dbReference type="ARBA" id="ARBA00023004"/>
    </source>
</evidence>
<dbReference type="PANTHER" id="PTHR24286:SF384">
    <property type="entry name" value="P450, PUTATIVE (EUROFUNG)-RELATED"/>
    <property type="match status" value="1"/>
</dbReference>
<evidence type="ECO:0000256" key="4">
    <source>
        <dbReference type="ARBA" id="ARBA00023002"/>
    </source>
</evidence>
<name>A0A8H7TGD4_9HELO</name>
<dbReference type="AlphaFoldDB" id="A0A8H7TGD4"/>
<evidence type="ECO:0000256" key="3">
    <source>
        <dbReference type="ARBA" id="ARBA00022723"/>
    </source>
</evidence>
<sequence length="483" mass="53673">MPEDQTPQLPSGDFSILSSLSQSLAFHSSPESFISSRAQAAASRRADQIANEEVTSSSKIIRARILGRNVAVVSSHQICEDIMKAGSGELQNSVTAAEKDQTISETTFTAQSAYFQLMSDFFPAPNILLLDRPEHHSKRTSWEDQLSFLPADTSQTVRQMADDHFSSWNHGDSIDIYQSMKDFSWRVLLQIFLELSPNDELYSTIESLQETLLRGQFSLMPVSIKTPFWRSPRSRGIEARQKLQDVLKKHIASQDSGCPFLRQEKLHKDEISANALLFTSSIAVKALASLLTATMLNLFLMPCEPSLATRVRTEDPANRDILLRSILLETERLSPPVVGIMRRVQQDVVIANTEGQPPTLIPAGWDVWLYFMKAARDKDVYHLADKFLPERFIAQADTKPGYAFGSGSKTCLGQHIVREIVNSVASSALYSGLNLEGSVEAAGVRGWLGWDTGVSAEAFARDLKQLPCQRPKEAILSQVQRGT</sequence>
<gene>
    <name evidence="8" type="ORF">IFR04_005742</name>
</gene>
<keyword evidence="9" id="KW-1185">Reference proteome</keyword>
<evidence type="ECO:0000313" key="9">
    <source>
        <dbReference type="Proteomes" id="UP000664132"/>
    </source>
</evidence>
<keyword evidence="5 7" id="KW-0408">Iron</keyword>
<evidence type="ECO:0000256" key="2">
    <source>
        <dbReference type="ARBA" id="ARBA00022617"/>
    </source>
</evidence>
<keyword evidence="2 7" id="KW-0349">Heme</keyword>
<dbReference type="InterPro" id="IPR001128">
    <property type="entry name" value="Cyt_P450"/>
</dbReference>
<dbReference type="CDD" id="cd00302">
    <property type="entry name" value="cytochrome_P450"/>
    <property type="match status" value="1"/>
</dbReference>
<dbReference type="Proteomes" id="UP000664132">
    <property type="component" value="Unassembled WGS sequence"/>
</dbReference>
<dbReference type="InterPro" id="IPR017972">
    <property type="entry name" value="Cyt_P450_CS"/>
</dbReference>
<dbReference type="SUPFAM" id="SSF48264">
    <property type="entry name" value="Cytochrome P450"/>
    <property type="match status" value="1"/>
</dbReference>
<dbReference type="GO" id="GO:0004497">
    <property type="term" value="F:monooxygenase activity"/>
    <property type="evidence" value="ECO:0007669"/>
    <property type="project" value="UniProtKB-KW"/>
</dbReference>
<dbReference type="PANTHER" id="PTHR24286">
    <property type="entry name" value="CYTOCHROME P450 26"/>
    <property type="match status" value="1"/>
</dbReference>
<comment type="similarity">
    <text evidence="1 7">Belongs to the cytochrome P450 family.</text>
</comment>
<dbReference type="InterPro" id="IPR036396">
    <property type="entry name" value="Cyt_P450_sf"/>
</dbReference>
<evidence type="ECO:0000256" key="6">
    <source>
        <dbReference type="ARBA" id="ARBA00023033"/>
    </source>
</evidence>
<dbReference type="GO" id="GO:0016125">
    <property type="term" value="P:sterol metabolic process"/>
    <property type="evidence" value="ECO:0007669"/>
    <property type="project" value="TreeGrafter"/>
</dbReference>
<dbReference type="PROSITE" id="PS00086">
    <property type="entry name" value="CYTOCHROME_P450"/>
    <property type="match status" value="1"/>
</dbReference>
<dbReference type="EMBL" id="JAFJYH010000071">
    <property type="protein sequence ID" value="KAG4421099.1"/>
    <property type="molecule type" value="Genomic_DNA"/>
</dbReference>
<evidence type="ECO:0000256" key="7">
    <source>
        <dbReference type="RuleBase" id="RU000461"/>
    </source>
</evidence>
<proteinExistence type="inferred from homology"/>
<evidence type="ECO:0008006" key="10">
    <source>
        <dbReference type="Google" id="ProtNLM"/>
    </source>
</evidence>
<keyword evidence="6 7" id="KW-0503">Monooxygenase</keyword>
<evidence type="ECO:0000313" key="8">
    <source>
        <dbReference type="EMBL" id="KAG4421099.1"/>
    </source>
</evidence>
<dbReference type="GO" id="GO:0016705">
    <property type="term" value="F:oxidoreductase activity, acting on paired donors, with incorporation or reduction of molecular oxygen"/>
    <property type="evidence" value="ECO:0007669"/>
    <property type="project" value="InterPro"/>
</dbReference>
<accession>A0A8H7TGD4</accession>
<dbReference type="Pfam" id="PF00067">
    <property type="entry name" value="p450"/>
    <property type="match status" value="1"/>
</dbReference>
<dbReference type="Gene3D" id="1.10.630.10">
    <property type="entry name" value="Cytochrome P450"/>
    <property type="match status" value="1"/>
</dbReference>